<comment type="caution">
    <text evidence="1">The sequence shown here is derived from an EMBL/GenBank/DDBJ whole genome shotgun (WGS) entry which is preliminary data.</text>
</comment>
<gene>
    <name evidence="1" type="ORF">CEXT_768601</name>
</gene>
<dbReference type="Proteomes" id="UP001054945">
    <property type="component" value="Unassembled WGS sequence"/>
</dbReference>
<reference evidence="1 2" key="1">
    <citation type="submission" date="2021-06" db="EMBL/GenBank/DDBJ databases">
        <title>Caerostris extrusa draft genome.</title>
        <authorList>
            <person name="Kono N."/>
            <person name="Arakawa K."/>
        </authorList>
    </citation>
    <scope>NUCLEOTIDE SEQUENCE [LARGE SCALE GENOMIC DNA]</scope>
</reference>
<name>A0AAV4RI93_CAEEX</name>
<keyword evidence="2" id="KW-1185">Reference proteome</keyword>
<evidence type="ECO:0000313" key="2">
    <source>
        <dbReference type="Proteomes" id="UP001054945"/>
    </source>
</evidence>
<proteinExistence type="predicted"/>
<dbReference type="AlphaFoldDB" id="A0AAV4RI93"/>
<accession>A0AAV4RI93</accession>
<protein>
    <submittedName>
        <fullName evidence="1">Uncharacterized protein</fullName>
    </submittedName>
</protein>
<organism evidence="1 2">
    <name type="scientific">Caerostris extrusa</name>
    <name type="common">Bark spider</name>
    <name type="synonym">Caerostris bankana</name>
    <dbReference type="NCBI Taxonomy" id="172846"/>
    <lineage>
        <taxon>Eukaryota</taxon>
        <taxon>Metazoa</taxon>
        <taxon>Ecdysozoa</taxon>
        <taxon>Arthropoda</taxon>
        <taxon>Chelicerata</taxon>
        <taxon>Arachnida</taxon>
        <taxon>Araneae</taxon>
        <taxon>Araneomorphae</taxon>
        <taxon>Entelegynae</taxon>
        <taxon>Araneoidea</taxon>
        <taxon>Araneidae</taxon>
        <taxon>Caerostris</taxon>
    </lineage>
</organism>
<sequence length="132" mass="14587">MASALFFLHLKTCSTPEANVTFGSSVTKRGGDESARLTLDPEGTEEYILKLVSITRTAFSGYLKIHPFPCRSEMGHLGNDPVQHDDSLQRRRRDSIGEECVIHVLLHTSIFRNPKTLSFTVSSAEKPLVSGP</sequence>
<dbReference type="EMBL" id="BPLR01008020">
    <property type="protein sequence ID" value="GIY21435.1"/>
    <property type="molecule type" value="Genomic_DNA"/>
</dbReference>
<evidence type="ECO:0000313" key="1">
    <source>
        <dbReference type="EMBL" id="GIY21435.1"/>
    </source>
</evidence>